<dbReference type="Proteomes" id="UP000316079">
    <property type="component" value="Unassembled WGS sequence"/>
</dbReference>
<evidence type="ECO:0000313" key="3">
    <source>
        <dbReference type="Proteomes" id="UP000316079"/>
    </source>
</evidence>
<dbReference type="AlphaFoldDB" id="A0A553N5M1"/>
<dbReference type="EMBL" id="SRMA01027027">
    <property type="protein sequence ID" value="TRY60729.1"/>
    <property type="molecule type" value="Genomic_DNA"/>
</dbReference>
<feature type="region of interest" description="Disordered" evidence="1">
    <location>
        <begin position="52"/>
        <end position="71"/>
    </location>
</feature>
<protein>
    <submittedName>
        <fullName evidence="2">Uncharacterized protein</fullName>
    </submittedName>
</protein>
<keyword evidence="3" id="KW-1185">Reference proteome</keyword>
<name>A0A553N5M1_9TELE</name>
<feature type="compositionally biased region" description="Polar residues" evidence="1">
    <location>
        <begin position="19"/>
        <end position="28"/>
    </location>
</feature>
<feature type="region of interest" description="Disordered" evidence="1">
    <location>
        <begin position="1"/>
        <end position="28"/>
    </location>
</feature>
<proteinExistence type="predicted"/>
<organism evidence="2 3">
    <name type="scientific">Danionella cerebrum</name>
    <dbReference type="NCBI Taxonomy" id="2873325"/>
    <lineage>
        <taxon>Eukaryota</taxon>
        <taxon>Metazoa</taxon>
        <taxon>Chordata</taxon>
        <taxon>Craniata</taxon>
        <taxon>Vertebrata</taxon>
        <taxon>Euteleostomi</taxon>
        <taxon>Actinopterygii</taxon>
        <taxon>Neopterygii</taxon>
        <taxon>Teleostei</taxon>
        <taxon>Ostariophysi</taxon>
        <taxon>Cypriniformes</taxon>
        <taxon>Danionidae</taxon>
        <taxon>Danioninae</taxon>
        <taxon>Danionella</taxon>
    </lineage>
</organism>
<evidence type="ECO:0000313" key="2">
    <source>
        <dbReference type="EMBL" id="TRY60729.1"/>
    </source>
</evidence>
<evidence type="ECO:0000256" key="1">
    <source>
        <dbReference type="SAM" id="MobiDB-lite"/>
    </source>
</evidence>
<gene>
    <name evidence="2" type="ORF">DNTS_029056</name>
</gene>
<reference evidence="2 3" key="1">
    <citation type="journal article" date="2019" name="Sci. Data">
        <title>Hybrid genome assembly and annotation of Danionella translucida.</title>
        <authorList>
            <person name="Kadobianskyi M."/>
            <person name="Schulze L."/>
            <person name="Schuelke M."/>
            <person name="Judkewitz B."/>
        </authorList>
    </citation>
    <scope>NUCLEOTIDE SEQUENCE [LARGE SCALE GENOMIC DNA]</scope>
    <source>
        <strain evidence="2 3">Bolton</strain>
    </source>
</reference>
<sequence>MDPSTIYYTEPKHGAPPEDNTTTPAQEQPTCRQTVWYFCRPTSVRGVVRPWTMSKDKSSRTSTEDPRMRTKHSITASIHPRCGEAIVLPRDGRNCMSHERPPHPGSAQPSERTHLSKANLRWSTTCFRRAGYLPGRLSLSSPALVRYGGLVEQWGPDSLMLVVCVECSDYNV</sequence>
<feature type="compositionally biased region" description="Basic and acidic residues" evidence="1">
    <location>
        <begin position="54"/>
        <end position="68"/>
    </location>
</feature>
<accession>A0A553N5M1</accession>
<comment type="caution">
    <text evidence="2">The sequence shown here is derived from an EMBL/GenBank/DDBJ whole genome shotgun (WGS) entry which is preliminary data.</text>
</comment>